<dbReference type="PROSITE" id="PS50835">
    <property type="entry name" value="IG_LIKE"/>
    <property type="match status" value="2"/>
</dbReference>
<feature type="chain" id="PRO_5044267665" description="Ig-like domain-containing protein" evidence="5">
    <location>
        <begin position="24"/>
        <end position="354"/>
    </location>
</feature>
<evidence type="ECO:0000259" key="6">
    <source>
        <dbReference type="PROSITE" id="PS50835"/>
    </source>
</evidence>
<keyword evidence="3" id="KW-0393">Immunoglobulin domain</keyword>
<organism evidence="7 8">
    <name type="scientific">Astatotilapia calliptera</name>
    <name type="common">Eastern happy</name>
    <name type="synonym">Chromis callipterus</name>
    <dbReference type="NCBI Taxonomy" id="8154"/>
    <lineage>
        <taxon>Eukaryota</taxon>
        <taxon>Metazoa</taxon>
        <taxon>Chordata</taxon>
        <taxon>Craniata</taxon>
        <taxon>Vertebrata</taxon>
        <taxon>Euteleostomi</taxon>
        <taxon>Actinopterygii</taxon>
        <taxon>Neopterygii</taxon>
        <taxon>Teleostei</taxon>
        <taxon>Neoteleostei</taxon>
        <taxon>Acanthomorphata</taxon>
        <taxon>Ovalentaria</taxon>
        <taxon>Cichlomorphae</taxon>
        <taxon>Cichliformes</taxon>
        <taxon>Cichlidae</taxon>
        <taxon>African cichlids</taxon>
        <taxon>Pseudocrenilabrinae</taxon>
        <taxon>Haplochromini</taxon>
        <taxon>Astatotilapia</taxon>
    </lineage>
</organism>
<keyword evidence="8" id="KW-1185">Reference proteome</keyword>
<protein>
    <recommendedName>
        <fullName evidence="6">Ig-like domain-containing protein</fullName>
    </recommendedName>
</protein>
<evidence type="ECO:0000256" key="1">
    <source>
        <dbReference type="ARBA" id="ARBA00004370"/>
    </source>
</evidence>
<dbReference type="AlphaFoldDB" id="A0A3P8NEZ1"/>
<keyword evidence="5" id="KW-0732">Signal</keyword>
<dbReference type="Pfam" id="PF07686">
    <property type="entry name" value="V-set"/>
    <property type="match status" value="2"/>
</dbReference>
<accession>A0A3P8NEZ1</accession>
<proteinExistence type="predicted"/>
<reference evidence="8" key="2">
    <citation type="submission" date="2023-03" db="EMBL/GenBank/DDBJ databases">
        <authorList>
            <consortium name="Wellcome Sanger Institute Data Sharing"/>
        </authorList>
    </citation>
    <scope>NUCLEOTIDE SEQUENCE [LARGE SCALE GENOMIC DNA]</scope>
</reference>
<dbReference type="InterPro" id="IPR007110">
    <property type="entry name" value="Ig-like_dom"/>
</dbReference>
<dbReference type="PANTHER" id="PTHR24100:SF151">
    <property type="entry name" value="ICOS LIGAND"/>
    <property type="match status" value="1"/>
</dbReference>
<dbReference type="InterPro" id="IPR013106">
    <property type="entry name" value="Ig_V-set"/>
</dbReference>
<comment type="subcellular location">
    <subcellularLocation>
        <location evidence="1">Membrane</location>
    </subcellularLocation>
</comment>
<evidence type="ECO:0000313" key="7">
    <source>
        <dbReference type="Ensembl" id="ENSACLP00000003309.2"/>
    </source>
</evidence>
<dbReference type="SMART" id="SM00409">
    <property type="entry name" value="IG"/>
    <property type="match status" value="2"/>
</dbReference>
<dbReference type="Gene3D" id="2.60.40.10">
    <property type="entry name" value="Immunoglobulins"/>
    <property type="match status" value="2"/>
</dbReference>
<evidence type="ECO:0000256" key="3">
    <source>
        <dbReference type="ARBA" id="ARBA00023319"/>
    </source>
</evidence>
<dbReference type="Ensembl" id="ENSACLT00000003386.2">
    <property type="protein sequence ID" value="ENSACLP00000003309.2"/>
    <property type="gene ID" value="ENSACLG00000002258.2"/>
</dbReference>
<reference evidence="7 8" key="1">
    <citation type="submission" date="2018-05" db="EMBL/GenBank/DDBJ databases">
        <authorList>
            <person name="Datahose"/>
        </authorList>
    </citation>
    <scope>NUCLEOTIDE SEQUENCE</scope>
</reference>
<feature type="domain" description="Ig-like" evidence="6">
    <location>
        <begin position="30"/>
        <end position="126"/>
    </location>
</feature>
<dbReference type="InterPro" id="IPR013783">
    <property type="entry name" value="Ig-like_fold"/>
</dbReference>
<dbReference type="GO" id="GO:0005102">
    <property type="term" value="F:signaling receptor binding"/>
    <property type="evidence" value="ECO:0007669"/>
    <property type="project" value="TreeGrafter"/>
</dbReference>
<dbReference type="SUPFAM" id="SSF48726">
    <property type="entry name" value="Immunoglobulin"/>
    <property type="match status" value="2"/>
</dbReference>
<evidence type="ECO:0000313" key="8">
    <source>
        <dbReference type="Proteomes" id="UP000265100"/>
    </source>
</evidence>
<dbReference type="GO" id="GO:0001817">
    <property type="term" value="P:regulation of cytokine production"/>
    <property type="evidence" value="ECO:0007669"/>
    <property type="project" value="TreeGrafter"/>
</dbReference>
<dbReference type="InterPro" id="IPR050504">
    <property type="entry name" value="IgSF_BTN/MOG"/>
</dbReference>
<dbReference type="GO" id="GO:0050852">
    <property type="term" value="P:T cell receptor signaling pathway"/>
    <property type="evidence" value="ECO:0007669"/>
    <property type="project" value="TreeGrafter"/>
</dbReference>
<name>A0A3P8NEZ1_ASTCA</name>
<dbReference type="SMART" id="SM00406">
    <property type="entry name" value="IGv"/>
    <property type="match status" value="2"/>
</dbReference>
<evidence type="ECO:0000256" key="4">
    <source>
        <dbReference type="SAM" id="MobiDB-lite"/>
    </source>
</evidence>
<feature type="compositionally biased region" description="Basic and acidic residues" evidence="4">
    <location>
        <begin position="262"/>
        <end position="334"/>
    </location>
</feature>
<dbReference type="InterPro" id="IPR003599">
    <property type="entry name" value="Ig_sub"/>
</dbReference>
<keyword evidence="2" id="KW-0472">Membrane</keyword>
<feature type="domain" description="Ig-like" evidence="6">
    <location>
        <begin position="134"/>
        <end position="243"/>
    </location>
</feature>
<dbReference type="OMA" id="YECRVIV"/>
<feature type="region of interest" description="Disordered" evidence="4">
    <location>
        <begin position="250"/>
        <end position="335"/>
    </location>
</feature>
<dbReference type="InterPro" id="IPR036179">
    <property type="entry name" value="Ig-like_dom_sf"/>
</dbReference>
<dbReference type="Proteomes" id="UP000265100">
    <property type="component" value="Chromosome 3"/>
</dbReference>
<sequence length="354" mass="40020">MSAGTSSLCYNFLFFSVFVFVSADQKIITAESGQDITLTCRAPNNNITAVQWSRTDLRDKYILLYQDGHFVPDDQHPSFKNRVDLQDRQMKDGDVSLILKDVTINDAARYKCYVLVNGTDSWKLLSIINLRVSPDEKTITAESGQDVTLTCRAPNNNIKFVHWSKANLTSGYVYLYQEGQFVPQDGHVHSDDQHPSFKNRVDLQDRQMKDGDVSLILKNVTFNDTGTYECRVFMNETRSQELIIILHLHVDPPGQPGVNKQDGGKKEEGKKDEGKKEEGQKHEVKKEEGKKDEGKKHEVKNEGGKKEEGEKDERKKPEIKTENGRKGEGEKDESIALQALPVLLVAAVSVFFLI</sequence>
<dbReference type="GO" id="GO:0009897">
    <property type="term" value="C:external side of plasma membrane"/>
    <property type="evidence" value="ECO:0007669"/>
    <property type="project" value="TreeGrafter"/>
</dbReference>
<evidence type="ECO:0000256" key="2">
    <source>
        <dbReference type="ARBA" id="ARBA00023136"/>
    </source>
</evidence>
<evidence type="ECO:0000256" key="5">
    <source>
        <dbReference type="SAM" id="SignalP"/>
    </source>
</evidence>
<dbReference type="PANTHER" id="PTHR24100">
    <property type="entry name" value="BUTYROPHILIN"/>
    <property type="match status" value="1"/>
</dbReference>
<dbReference type="SMART" id="SM00408">
    <property type="entry name" value="IGc2"/>
    <property type="match status" value="2"/>
</dbReference>
<dbReference type="GeneTree" id="ENSGT00940000165931"/>
<dbReference type="Bgee" id="ENSACLG00000002258">
    <property type="expression patterns" value="Expressed in zone of skin and 2 other cell types or tissues"/>
</dbReference>
<feature type="signal peptide" evidence="5">
    <location>
        <begin position="1"/>
        <end position="23"/>
    </location>
</feature>
<reference evidence="7" key="4">
    <citation type="submission" date="2025-09" db="UniProtKB">
        <authorList>
            <consortium name="Ensembl"/>
        </authorList>
    </citation>
    <scope>IDENTIFICATION</scope>
</reference>
<dbReference type="InterPro" id="IPR003598">
    <property type="entry name" value="Ig_sub2"/>
</dbReference>
<reference evidence="7" key="3">
    <citation type="submission" date="2025-08" db="UniProtKB">
        <authorList>
            <consortium name="Ensembl"/>
        </authorList>
    </citation>
    <scope>IDENTIFICATION</scope>
</reference>